<dbReference type="PANTHER" id="PTHR36766:SF40">
    <property type="entry name" value="DISEASE RESISTANCE PROTEIN RGA3"/>
    <property type="match status" value="1"/>
</dbReference>
<dbReference type="Gene3D" id="1.10.8.430">
    <property type="entry name" value="Helical domain of apoptotic protease-activating factors"/>
    <property type="match status" value="1"/>
</dbReference>
<proteinExistence type="predicted"/>
<gene>
    <name evidence="10" type="ORF">CKAN_00330200</name>
</gene>
<dbReference type="Pfam" id="PF23559">
    <property type="entry name" value="WHD_DRP"/>
    <property type="match status" value="1"/>
</dbReference>
<evidence type="ECO:0000256" key="1">
    <source>
        <dbReference type="ARBA" id="ARBA00022614"/>
    </source>
</evidence>
<dbReference type="GO" id="GO:0051707">
    <property type="term" value="P:response to other organism"/>
    <property type="evidence" value="ECO:0007669"/>
    <property type="project" value="UniProtKB-ARBA"/>
</dbReference>
<dbReference type="STRING" id="337451.A0A3S3M0N5"/>
<dbReference type="GO" id="GO:0043531">
    <property type="term" value="F:ADP binding"/>
    <property type="evidence" value="ECO:0007669"/>
    <property type="project" value="InterPro"/>
</dbReference>
<dbReference type="Proteomes" id="UP000283530">
    <property type="component" value="Unassembled WGS sequence"/>
</dbReference>
<name>A0A3S3M0N5_9MAGN</name>
<evidence type="ECO:0000256" key="4">
    <source>
        <dbReference type="ARBA" id="ARBA00022821"/>
    </source>
</evidence>
<evidence type="ECO:0000259" key="6">
    <source>
        <dbReference type="Pfam" id="PF00931"/>
    </source>
</evidence>
<dbReference type="CDD" id="cd14798">
    <property type="entry name" value="RX-CC_like"/>
    <property type="match status" value="1"/>
</dbReference>
<feature type="domain" description="NB-ARC" evidence="6">
    <location>
        <begin position="185"/>
        <end position="356"/>
    </location>
</feature>
<evidence type="ECO:0000259" key="9">
    <source>
        <dbReference type="Pfam" id="PF25019"/>
    </source>
</evidence>
<comment type="caution">
    <text evidence="10">The sequence shown here is derived from an EMBL/GenBank/DDBJ whole genome shotgun (WGS) entry which is preliminary data.</text>
</comment>
<evidence type="ECO:0000256" key="2">
    <source>
        <dbReference type="ARBA" id="ARBA00022737"/>
    </source>
</evidence>
<dbReference type="PANTHER" id="PTHR36766">
    <property type="entry name" value="PLANT BROAD-SPECTRUM MILDEW RESISTANCE PROTEIN RPW8"/>
    <property type="match status" value="1"/>
</dbReference>
<keyword evidence="4" id="KW-0611">Plant defense</keyword>
<dbReference type="SUPFAM" id="SSF52540">
    <property type="entry name" value="P-loop containing nucleoside triphosphate hydrolases"/>
    <property type="match status" value="1"/>
</dbReference>
<dbReference type="Gene3D" id="1.20.5.4130">
    <property type="match status" value="1"/>
</dbReference>
<evidence type="ECO:0000256" key="3">
    <source>
        <dbReference type="ARBA" id="ARBA00022741"/>
    </source>
</evidence>
<protein>
    <submittedName>
        <fullName evidence="10">Putative disease resistance protein RGA3</fullName>
    </submittedName>
</protein>
<dbReference type="FunFam" id="3.40.50.300:FF:001091">
    <property type="entry name" value="Probable disease resistance protein At1g61300"/>
    <property type="match status" value="1"/>
</dbReference>
<dbReference type="SUPFAM" id="SSF52058">
    <property type="entry name" value="L domain-like"/>
    <property type="match status" value="1"/>
</dbReference>
<dbReference type="InterPro" id="IPR036388">
    <property type="entry name" value="WH-like_DNA-bd_sf"/>
</dbReference>
<dbReference type="PRINTS" id="PR00364">
    <property type="entry name" value="DISEASERSIST"/>
</dbReference>
<dbReference type="InterPro" id="IPR038005">
    <property type="entry name" value="RX-like_CC"/>
</dbReference>
<dbReference type="Pfam" id="PF00931">
    <property type="entry name" value="NB-ARC"/>
    <property type="match status" value="1"/>
</dbReference>
<feature type="domain" description="Disease resistance N-terminal" evidence="7">
    <location>
        <begin position="7"/>
        <end position="88"/>
    </location>
</feature>
<dbReference type="AlphaFoldDB" id="A0A3S3M0N5"/>
<dbReference type="Pfam" id="PF18052">
    <property type="entry name" value="Rx_N"/>
    <property type="match status" value="1"/>
</dbReference>
<organism evidence="10 11">
    <name type="scientific">Cinnamomum micranthum f. kanehirae</name>
    <dbReference type="NCBI Taxonomy" id="337451"/>
    <lineage>
        <taxon>Eukaryota</taxon>
        <taxon>Viridiplantae</taxon>
        <taxon>Streptophyta</taxon>
        <taxon>Embryophyta</taxon>
        <taxon>Tracheophyta</taxon>
        <taxon>Spermatophyta</taxon>
        <taxon>Magnoliopsida</taxon>
        <taxon>Magnoliidae</taxon>
        <taxon>Laurales</taxon>
        <taxon>Lauraceae</taxon>
        <taxon>Cinnamomum</taxon>
    </lineage>
</organism>
<keyword evidence="1" id="KW-0433">Leucine-rich repeat</keyword>
<feature type="domain" description="Disease resistance protein winged helix" evidence="8">
    <location>
        <begin position="442"/>
        <end position="515"/>
    </location>
</feature>
<reference evidence="10 11" key="1">
    <citation type="journal article" date="2019" name="Nat. Plants">
        <title>Stout camphor tree genome fills gaps in understanding of flowering plant genome evolution.</title>
        <authorList>
            <person name="Chaw S.M."/>
            <person name="Liu Y.C."/>
            <person name="Wu Y.W."/>
            <person name="Wang H.Y."/>
            <person name="Lin C.I."/>
            <person name="Wu C.S."/>
            <person name="Ke H.M."/>
            <person name="Chang L.Y."/>
            <person name="Hsu C.Y."/>
            <person name="Yang H.T."/>
            <person name="Sudianto E."/>
            <person name="Hsu M.H."/>
            <person name="Wu K.P."/>
            <person name="Wang L.N."/>
            <person name="Leebens-Mack J.H."/>
            <person name="Tsai I.J."/>
        </authorList>
    </citation>
    <scope>NUCLEOTIDE SEQUENCE [LARGE SCALE GENOMIC DNA]</scope>
    <source>
        <strain evidence="11">cv. Chaw 1501</strain>
        <tissue evidence="10">Young leaves</tissue>
    </source>
</reference>
<feature type="domain" description="R13L1/DRL21-like LRR repeat region" evidence="9">
    <location>
        <begin position="697"/>
        <end position="829"/>
    </location>
</feature>
<dbReference type="Gene3D" id="1.10.10.10">
    <property type="entry name" value="Winged helix-like DNA-binding domain superfamily/Winged helix DNA-binding domain"/>
    <property type="match status" value="1"/>
</dbReference>
<evidence type="ECO:0000259" key="8">
    <source>
        <dbReference type="Pfam" id="PF23559"/>
    </source>
</evidence>
<dbReference type="InterPro" id="IPR032675">
    <property type="entry name" value="LRR_dom_sf"/>
</dbReference>
<dbReference type="Pfam" id="PF25019">
    <property type="entry name" value="LRR_R13L1-DRL21"/>
    <property type="match status" value="1"/>
</dbReference>
<evidence type="ECO:0000256" key="5">
    <source>
        <dbReference type="ARBA" id="ARBA00022840"/>
    </source>
</evidence>
<keyword evidence="5" id="KW-0067">ATP-binding</keyword>
<evidence type="ECO:0000313" key="11">
    <source>
        <dbReference type="Proteomes" id="UP000283530"/>
    </source>
</evidence>
<dbReference type="FunFam" id="1.10.10.10:FF:000322">
    <property type="entry name" value="Probable disease resistance protein At1g63360"/>
    <property type="match status" value="1"/>
</dbReference>
<evidence type="ECO:0000313" key="10">
    <source>
        <dbReference type="EMBL" id="RWR74943.1"/>
    </source>
</evidence>
<dbReference type="Gene3D" id="3.80.10.10">
    <property type="entry name" value="Ribonuclease Inhibitor"/>
    <property type="match status" value="3"/>
</dbReference>
<dbReference type="InterPro" id="IPR056789">
    <property type="entry name" value="LRR_R13L1-DRL21"/>
</dbReference>
<keyword evidence="3" id="KW-0547">Nucleotide-binding</keyword>
<accession>A0A3S3M0N5</accession>
<keyword evidence="11" id="KW-1185">Reference proteome</keyword>
<dbReference type="InterPro" id="IPR041118">
    <property type="entry name" value="Rx_N"/>
</dbReference>
<dbReference type="Gene3D" id="3.40.50.300">
    <property type="entry name" value="P-loop containing nucleotide triphosphate hydrolases"/>
    <property type="match status" value="1"/>
</dbReference>
<dbReference type="GO" id="GO:0006952">
    <property type="term" value="P:defense response"/>
    <property type="evidence" value="ECO:0007669"/>
    <property type="project" value="UniProtKB-KW"/>
</dbReference>
<dbReference type="OrthoDB" id="5279713at2759"/>
<dbReference type="InterPro" id="IPR027417">
    <property type="entry name" value="P-loop_NTPase"/>
</dbReference>
<dbReference type="InterPro" id="IPR002182">
    <property type="entry name" value="NB-ARC"/>
</dbReference>
<keyword evidence="2" id="KW-0677">Repeat</keyword>
<dbReference type="InterPro" id="IPR042197">
    <property type="entry name" value="Apaf_helical"/>
</dbReference>
<evidence type="ECO:0000259" key="7">
    <source>
        <dbReference type="Pfam" id="PF18052"/>
    </source>
</evidence>
<dbReference type="GO" id="GO:0005524">
    <property type="term" value="F:ATP binding"/>
    <property type="evidence" value="ECO:0007669"/>
    <property type="project" value="UniProtKB-KW"/>
</dbReference>
<dbReference type="InterPro" id="IPR058922">
    <property type="entry name" value="WHD_DRP"/>
</dbReference>
<dbReference type="EMBL" id="QPKB01000001">
    <property type="protein sequence ID" value="RWR74943.1"/>
    <property type="molecule type" value="Genomic_DNA"/>
</dbReference>
<sequence length="1040" mass="119281">MATGALVSFVVEELCSIAKDRLSSLFGVEKEVDELSSTFLDIQAVLEDVESHQVTNERVRGWLWELKEVAYEVKDILDEWVTDAFILQEDKNETHHPKRVRLSFLSPYQSYKQVKLQYDMGKRIRETTKRLSELSIKMREISIKKNRLKFRELITREVMSVRNKEKRETGSFIDESQIFGRDEVKKRIINQLVSKTSQEKSVSIVSIVGMGGLGKTTLARLVYNDAEVVAYFEKRIWVCVSDPFDVKRIATEVIESMDRSVSNNASLDTLQRNLGEAVSNTRFLLVLDDVWNENYALWEDLKNPLMGAAQGSKVVVTTRIHQVAVEMETLPINVHELGVLSYSDCWKLFHSRALKGTEKENCQKLTEIGEKIVERCKGVPLAVKAVGSLLRSTRAKWYWEHVFGSEIWARDDIHKNGILPALLLSYDNLPSYLKQCFSFCSVFPKDHVIEKDELVKLWMAHGIIKSEKAKKDVTEEIGEMYFDYLLTHSLFQDAEKDKYGNIVRCKMHDLVHDLATFVSSGEYSNMEAGSSKLCPIKCHHLSFLNYYVSSIPSLLCKVERLHTLLLFGHSNIMADPDTLFNPLRYLRALDLSGTCIENLPSFIGKLKHLRYLNLRGLTIVELPESVTDLCNLQTLKLNYCKGLRRLPSGISKMVKLRHLEIENTPSLKVLPHGLGRLTSLRTLSKFPVGDENGGCKIGELKDLNLLRGELRIENLQRIKNLNDASEAELHKKSNLQVLSLCCTGKSDEEWRMLGNDEMEMMESVLEGLRPPHSNLKELKIQNYAGSKFPSWLEDSKFSNLVKVVLENCRKCMLLPSLGKLHALKHLEIIGAYEVKVVGSEFYGNADARVKETRFPKLEKLHFESMLNWEEWKLKAMPSLKLLESFDCKKLKAMPSDGWGLLESLLTLTISCCPKLTSLPEGLGQLKALQTLQIRDCKRLSSLFDGFEQLKSICRLDIWICPQIRSLPNLQLLTALERLSIQRCPLLTERLEKEKGEDWCKISHIPRIHIDGDVLYSRYLLSRFMRKDEQRVDQQLRIRSF</sequence>